<name>A0A432W7X4_9GAMM</name>
<evidence type="ECO:0000259" key="12">
    <source>
        <dbReference type="Pfam" id="PF21082"/>
    </source>
</evidence>
<feature type="transmembrane region" description="Helical" evidence="9">
    <location>
        <begin position="188"/>
        <end position="210"/>
    </location>
</feature>
<evidence type="ECO:0000256" key="3">
    <source>
        <dbReference type="ARBA" id="ARBA00022475"/>
    </source>
</evidence>
<dbReference type="Pfam" id="PF00924">
    <property type="entry name" value="MS_channel_2nd"/>
    <property type="match status" value="1"/>
</dbReference>
<feature type="transmembrane region" description="Helical" evidence="9">
    <location>
        <begin position="236"/>
        <end position="259"/>
    </location>
</feature>
<keyword evidence="15" id="KW-1185">Reference proteome</keyword>
<feature type="domain" description="Mechanosensitive ion channel inner membrane" evidence="11">
    <location>
        <begin position="197"/>
        <end position="518"/>
    </location>
</feature>
<evidence type="ECO:0000259" key="11">
    <source>
        <dbReference type="Pfam" id="PF12794"/>
    </source>
</evidence>
<dbReference type="Proteomes" id="UP000288293">
    <property type="component" value="Unassembled WGS sequence"/>
</dbReference>
<feature type="transmembrane region" description="Helical" evidence="9">
    <location>
        <begin position="317"/>
        <end position="334"/>
    </location>
</feature>
<evidence type="ECO:0000259" key="13">
    <source>
        <dbReference type="Pfam" id="PF21088"/>
    </source>
</evidence>
<comment type="caution">
    <text evidence="14">The sequence shown here is derived from an EMBL/GenBank/DDBJ whole genome shotgun (WGS) entry which is preliminary data.</text>
</comment>
<keyword evidence="8" id="KW-0175">Coiled coil</keyword>
<proteinExistence type="inferred from homology"/>
<dbReference type="Pfam" id="PF21088">
    <property type="entry name" value="MS_channel_1st"/>
    <property type="match status" value="1"/>
</dbReference>
<feature type="transmembrane region" description="Helical" evidence="9">
    <location>
        <begin position="568"/>
        <end position="589"/>
    </location>
</feature>
<protein>
    <submittedName>
        <fullName evidence="14">Mechanosensitive channel MscK</fullName>
    </submittedName>
</protein>
<comment type="subcellular location">
    <subcellularLocation>
        <location evidence="1">Cell membrane</location>
        <topology evidence="1">Multi-pass membrane protein</topology>
    </subcellularLocation>
</comment>
<evidence type="ECO:0000256" key="4">
    <source>
        <dbReference type="ARBA" id="ARBA00022692"/>
    </source>
</evidence>
<keyword evidence="3" id="KW-1003">Cell membrane</keyword>
<sequence>MLARWLGYLTVIFTLTLPGLALSADSDLAQRLQNLQQLHTELAQDRADLSEEYRVLAGNQLLHQVLQEQRSQLPQLETEDVSQRLAELRLNYFQLQREQRQPGLSLQQRQQLQQEQQELGEIIEQLVELTRAQYLLAADIAAFQQQLDEYLFWTPSNPPMNADWWRQFPQRALQQTQRISSEITTIPASISLTLTPISLLLALLLILLIARRRRIKALITLYDTRIKKSDDPPPPWIIPAGLALNALLVLPFSLSLLLLGEFISHREAAGINLGAGFTAVALAWFMVAFLRKLVKPSGFAELYFNWSTERCDILRRYLTYLAYGLLPTSFVLAFTTQQELQISTDVLGMLILSLASVYLIGTTIYLLRALPPMYHSTFWHRLIGLALLLLPISLLFILTSGYYYTALKLSGYYLATFYIVILWLITEASVERWMQFSYERMRRDISDASTDEPATLELIEESQTQNSSQQAEIDPDKAQQQSQRLAHFALLIAFSFILYAIWSEATVALEYLDTQFLWQNMDDGESALSIGNLLSAFFIALVGYLLARNLPGLLEMLFLSRLKLEVGTSYAVTSLLNYVVVSVAIILFLGTLGVSWNQLQWLAAGLTVGLGFGLQEIFANFISGLIIFFERPLRVGDIITLDNLSGRVAKIRIRATVITDFDRRDIIVPNRNFITGKFVNWSLSNTVTRLIIKVGVAYGSDLQKTQEILLDIAQQEEMILDDPPPQALFLSFGESTLDHELRVHVGHLKDRNPTIDAVNREIDRRFREAGIEIAFNQVDIHFRNALGLEQLVEQRKA</sequence>
<keyword evidence="6 9" id="KW-1133">Transmembrane helix</keyword>
<feature type="transmembrane region" description="Helical" evidence="9">
    <location>
        <begin position="271"/>
        <end position="290"/>
    </location>
</feature>
<dbReference type="InterPro" id="IPR011066">
    <property type="entry name" value="MscS_channel_C_sf"/>
</dbReference>
<gene>
    <name evidence="14" type="ORF">CWE09_04835</name>
</gene>
<dbReference type="GO" id="GO:0009992">
    <property type="term" value="P:intracellular water homeostasis"/>
    <property type="evidence" value="ECO:0007669"/>
    <property type="project" value="TreeGrafter"/>
</dbReference>
<keyword evidence="5" id="KW-0732">Signal</keyword>
<dbReference type="AlphaFoldDB" id="A0A432W7X4"/>
<dbReference type="EMBL" id="PIPL01000001">
    <property type="protein sequence ID" value="RUO26056.1"/>
    <property type="molecule type" value="Genomic_DNA"/>
</dbReference>
<accession>A0A432W7X4</accession>
<reference evidence="14 15" key="1">
    <citation type="journal article" date="2011" name="Front. Microbiol.">
        <title>Genomic signatures of strain selection and enhancement in Bacillus atrophaeus var. globigii, a historical biowarfare simulant.</title>
        <authorList>
            <person name="Gibbons H.S."/>
            <person name="Broomall S.M."/>
            <person name="McNew L.A."/>
            <person name="Daligault H."/>
            <person name="Chapman C."/>
            <person name="Bruce D."/>
            <person name="Karavis M."/>
            <person name="Krepps M."/>
            <person name="McGregor P.A."/>
            <person name="Hong C."/>
            <person name="Park K.H."/>
            <person name="Akmal A."/>
            <person name="Feldman A."/>
            <person name="Lin J.S."/>
            <person name="Chang W.E."/>
            <person name="Higgs B.W."/>
            <person name="Demirev P."/>
            <person name="Lindquist J."/>
            <person name="Liem A."/>
            <person name="Fochler E."/>
            <person name="Read T.D."/>
            <person name="Tapia R."/>
            <person name="Johnson S."/>
            <person name="Bishop-Lilly K.A."/>
            <person name="Detter C."/>
            <person name="Han C."/>
            <person name="Sozhamannan S."/>
            <person name="Rosenzweig C.N."/>
            <person name="Skowronski E.W."/>
        </authorList>
    </citation>
    <scope>NUCLEOTIDE SEQUENCE [LARGE SCALE GENOMIC DNA]</scope>
    <source>
        <strain evidence="14 15">MLST1</strain>
    </source>
</reference>
<evidence type="ECO:0000256" key="1">
    <source>
        <dbReference type="ARBA" id="ARBA00004651"/>
    </source>
</evidence>
<organism evidence="14 15">
    <name type="scientific">Aliidiomarina minuta</name>
    <dbReference type="NCBI Taxonomy" id="880057"/>
    <lineage>
        <taxon>Bacteria</taxon>
        <taxon>Pseudomonadati</taxon>
        <taxon>Pseudomonadota</taxon>
        <taxon>Gammaproteobacteria</taxon>
        <taxon>Alteromonadales</taxon>
        <taxon>Idiomarinaceae</taxon>
        <taxon>Aliidiomarina</taxon>
    </lineage>
</organism>
<dbReference type="SUPFAM" id="SSF82861">
    <property type="entry name" value="Mechanosensitive channel protein MscS (YggB), transmembrane region"/>
    <property type="match status" value="1"/>
</dbReference>
<dbReference type="GO" id="GO:0005886">
    <property type="term" value="C:plasma membrane"/>
    <property type="evidence" value="ECO:0007669"/>
    <property type="project" value="UniProtKB-SubCell"/>
</dbReference>
<dbReference type="InterPro" id="IPR006685">
    <property type="entry name" value="MscS_channel_2nd"/>
</dbReference>
<feature type="transmembrane region" description="Helical" evidence="9">
    <location>
        <begin position="410"/>
        <end position="430"/>
    </location>
</feature>
<feature type="coiled-coil region" evidence="8">
    <location>
        <begin position="78"/>
        <end position="132"/>
    </location>
</feature>
<evidence type="ECO:0000313" key="14">
    <source>
        <dbReference type="EMBL" id="RUO26056.1"/>
    </source>
</evidence>
<comment type="similarity">
    <text evidence="2">Belongs to the MscS (TC 1.A.23) family.</text>
</comment>
<dbReference type="SUPFAM" id="SSF82689">
    <property type="entry name" value="Mechanosensitive channel protein MscS (YggB), C-terminal domain"/>
    <property type="match status" value="1"/>
</dbReference>
<evidence type="ECO:0000256" key="6">
    <source>
        <dbReference type="ARBA" id="ARBA00022989"/>
    </source>
</evidence>
<feature type="transmembrane region" description="Helical" evidence="9">
    <location>
        <begin position="527"/>
        <end position="547"/>
    </location>
</feature>
<dbReference type="Pfam" id="PF21082">
    <property type="entry name" value="MS_channel_3rd"/>
    <property type="match status" value="1"/>
</dbReference>
<keyword evidence="4 9" id="KW-0812">Transmembrane</keyword>
<feature type="transmembrane region" description="Helical" evidence="9">
    <location>
        <begin position="382"/>
        <end position="404"/>
    </location>
</feature>
<dbReference type="InterPro" id="IPR052702">
    <property type="entry name" value="MscS-like_channel"/>
</dbReference>
<dbReference type="SUPFAM" id="SSF50182">
    <property type="entry name" value="Sm-like ribonucleoproteins"/>
    <property type="match status" value="1"/>
</dbReference>
<feature type="domain" description="Mechanosensitive ion channel MscS C-terminal" evidence="12">
    <location>
        <begin position="692"/>
        <end position="773"/>
    </location>
</feature>
<dbReference type="Gene3D" id="1.10.287.1260">
    <property type="match status" value="1"/>
</dbReference>
<dbReference type="InterPro" id="IPR025692">
    <property type="entry name" value="MscS_IM_dom1"/>
</dbReference>
<evidence type="ECO:0000256" key="9">
    <source>
        <dbReference type="SAM" id="Phobius"/>
    </source>
</evidence>
<dbReference type="InterPro" id="IPR049278">
    <property type="entry name" value="MS_channel_C"/>
</dbReference>
<dbReference type="Pfam" id="PF12794">
    <property type="entry name" value="MscS_TM"/>
    <property type="match status" value="1"/>
</dbReference>
<dbReference type="InterPro" id="IPR049142">
    <property type="entry name" value="MS_channel_1st"/>
</dbReference>
<keyword evidence="7 9" id="KW-0472">Membrane</keyword>
<dbReference type="Gene3D" id="2.30.30.60">
    <property type="match status" value="1"/>
</dbReference>
<feature type="domain" description="Mechanosensitive ion channel transmembrane helices 2/3" evidence="13">
    <location>
        <begin position="575"/>
        <end position="615"/>
    </location>
</feature>
<feature type="domain" description="Mechanosensitive ion channel MscS" evidence="10">
    <location>
        <begin position="617"/>
        <end position="682"/>
    </location>
</feature>
<dbReference type="InterPro" id="IPR023408">
    <property type="entry name" value="MscS_beta-dom_sf"/>
</dbReference>
<dbReference type="InterPro" id="IPR010920">
    <property type="entry name" value="LSM_dom_sf"/>
</dbReference>
<evidence type="ECO:0000256" key="8">
    <source>
        <dbReference type="SAM" id="Coils"/>
    </source>
</evidence>
<dbReference type="FunFam" id="1.10.287.1260:FF:000002">
    <property type="entry name" value="Potassium efflux system KefA"/>
    <property type="match status" value="1"/>
</dbReference>
<dbReference type="PANTHER" id="PTHR30347">
    <property type="entry name" value="POTASSIUM CHANNEL RELATED"/>
    <property type="match status" value="1"/>
</dbReference>
<dbReference type="InterPro" id="IPR011014">
    <property type="entry name" value="MscS_channel_TM-2"/>
</dbReference>
<feature type="transmembrane region" description="Helical" evidence="9">
    <location>
        <begin position="346"/>
        <end position="370"/>
    </location>
</feature>
<dbReference type="Gene3D" id="3.30.70.100">
    <property type="match status" value="1"/>
</dbReference>
<feature type="transmembrane region" description="Helical" evidence="9">
    <location>
        <begin position="485"/>
        <end position="502"/>
    </location>
</feature>
<feature type="transmembrane region" description="Helical" evidence="9">
    <location>
        <begin position="601"/>
        <end position="629"/>
    </location>
</feature>
<evidence type="ECO:0000256" key="5">
    <source>
        <dbReference type="ARBA" id="ARBA00022729"/>
    </source>
</evidence>
<dbReference type="GO" id="GO:0008381">
    <property type="term" value="F:mechanosensitive monoatomic ion channel activity"/>
    <property type="evidence" value="ECO:0007669"/>
    <property type="project" value="UniProtKB-ARBA"/>
</dbReference>
<evidence type="ECO:0000313" key="15">
    <source>
        <dbReference type="Proteomes" id="UP000288293"/>
    </source>
</evidence>
<dbReference type="PANTHER" id="PTHR30347:SF1">
    <property type="entry name" value="MECHANOSENSITIVE CHANNEL MSCK"/>
    <property type="match status" value="1"/>
</dbReference>
<evidence type="ECO:0000259" key="10">
    <source>
        <dbReference type="Pfam" id="PF00924"/>
    </source>
</evidence>
<evidence type="ECO:0000256" key="2">
    <source>
        <dbReference type="ARBA" id="ARBA00008017"/>
    </source>
</evidence>
<evidence type="ECO:0000256" key="7">
    <source>
        <dbReference type="ARBA" id="ARBA00023136"/>
    </source>
</evidence>